<gene>
    <name evidence="1" type="ORF">GBAR_LOCUS14852</name>
</gene>
<dbReference type="PANTHER" id="PTHR13147:SF5">
    <property type="entry name" value="FOUR-JOINTED BOX PROTEIN 1"/>
    <property type="match status" value="1"/>
</dbReference>
<dbReference type="GO" id="GO:0005615">
    <property type="term" value="C:extracellular space"/>
    <property type="evidence" value="ECO:0007669"/>
    <property type="project" value="TreeGrafter"/>
</dbReference>
<dbReference type="GO" id="GO:0007267">
    <property type="term" value="P:cell-cell signaling"/>
    <property type="evidence" value="ECO:0007669"/>
    <property type="project" value="TreeGrafter"/>
</dbReference>
<organism evidence="1 2">
    <name type="scientific">Geodia barretti</name>
    <name type="common">Barrett's horny sponge</name>
    <dbReference type="NCBI Taxonomy" id="519541"/>
    <lineage>
        <taxon>Eukaryota</taxon>
        <taxon>Metazoa</taxon>
        <taxon>Porifera</taxon>
        <taxon>Demospongiae</taxon>
        <taxon>Heteroscleromorpha</taxon>
        <taxon>Tetractinellida</taxon>
        <taxon>Astrophorina</taxon>
        <taxon>Geodiidae</taxon>
        <taxon>Geodia</taxon>
    </lineage>
</organism>
<dbReference type="PANTHER" id="PTHR13147">
    <property type="entry name" value="FOUR-JOINTED BOX PROTEIN 1"/>
    <property type="match status" value="1"/>
</dbReference>
<comment type="caution">
    <text evidence="1">The sequence shown here is derived from an EMBL/GenBank/DDBJ whole genome shotgun (WGS) entry which is preliminary data.</text>
</comment>
<accession>A0AA35WTA6</accession>
<dbReference type="AlphaFoldDB" id="A0AA35WTA6"/>
<dbReference type="EMBL" id="CASHTH010002178">
    <property type="protein sequence ID" value="CAI8025737.1"/>
    <property type="molecule type" value="Genomic_DNA"/>
</dbReference>
<proteinExistence type="predicted"/>
<reference evidence="1" key="1">
    <citation type="submission" date="2023-03" db="EMBL/GenBank/DDBJ databases">
        <authorList>
            <person name="Steffen K."/>
            <person name="Cardenas P."/>
        </authorList>
    </citation>
    <scope>NUCLEOTIDE SEQUENCE</scope>
</reference>
<protein>
    <submittedName>
        <fullName evidence="1">Four-jointed box protein 1</fullName>
    </submittedName>
</protein>
<keyword evidence="2" id="KW-1185">Reference proteome</keyword>
<evidence type="ECO:0000313" key="2">
    <source>
        <dbReference type="Proteomes" id="UP001174909"/>
    </source>
</evidence>
<sequence>MNGMDHVGNCLKFKTKFFFCCGLTAVALLLLHVIGRQTALLSIAVRSPPPSVMRIDSLGVFSEPELTAFVEALRSSSLEEIHKTHLGSWAARKGLNNIGTLSNGDKVLMKERGNSYQMQSELFSYYLNCYLELWNAPPTALGCASKINGKMMLAAPMGGAPEGTSYDGAENSTCFIIYKYVEGLKDTVYMPDHATSLEAVSRSPRELNRLLEWSDLILFDFLTAHGDRLLDNNLQLAPHVDFIVPLKRVSNLAKSSTGELVLIDHEATFHRSYAKARISSVMRGRLLYYLSTVSVFRRRTLERVCWLCAQSDPAAVLEDYISKHDPDSLLISSGLEPEDRTELKERLLQVCSNTCHLLKH</sequence>
<name>A0AA35WTA6_GEOBA</name>
<dbReference type="Proteomes" id="UP001174909">
    <property type="component" value="Unassembled WGS sequence"/>
</dbReference>
<evidence type="ECO:0000313" key="1">
    <source>
        <dbReference type="EMBL" id="CAI8025737.1"/>
    </source>
</evidence>
<dbReference type="PRINTS" id="PR02072">
    <property type="entry name" value="4JOINTEDBOX1"/>
</dbReference>
<dbReference type="InterPro" id="IPR024868">
    <property type="entry name" value="FJX1/FJ"/>
</dbReference>